<organism evidence="2 3">
    <name type="scientific">Candidatus Aeolococcus gillhamiae</name>
    <dbReference type="NCBI Taxonomy" id="3127015"/>
    <lineage>
        <taxon>Bacteria</taxon>
        <taxon>Bacillati</taxon>
        <taxon>Candidatus Dormiibacterota</taxon>
        <taxon>Candidatus Dormibacteria</taxon>
        <taxon>Candidatus Aeolococcales</taxon>
        <taxon>Candidatus Aeolococcaceae</taxon>
        <taxon>Candidatus Aeolococcus</taxon>
    </lineage>
</organism>
<feature type="region of interest" description="Disordered" evidence="1">
    <location>
        <begin position="35"/>
        <end position="57"/>
    </location>
</feature>
<sequence length="57" mass="5545">MPNRFTAVPARPVPPAGRGMAAVLAVADLFMQSASPSGAGRASPGHSGHACSATSAV</sequence>
<evidence type="ECO:0000313" key="2">
    <source>
        <dbReference type="EMBL" id="MBJ7596359.1"/>
    </source>
</evidence>
<evidence type="ECO:0000256" key="1">
    <source>
        <dbReference type="SAM" id="MobiDB-lite"/>
    </source>
</evidence>
<dbReference type="AlphaFoldDB" id="A0A934N7C7"/>
<gene>
    <name evidence="2" type="ORF">JF886_16135</name>
</gene>
<reference evidence="2 3" key="1">
    <citation type="submission" date="2020-10" db="EMBL/GenBank/DDBJ databases">
        <title>Ca. Dormibacterota MAGs.</title>
        <authorList>
            <person name="Montgomery K."/>
        </authorList>
    </citation>
    <scope>NUCLEOTIDE SEQUENCE [LARGE SCALE GENOMIC DNA]</scope>
    <source>
        <strain evidence="2">SC8812_S17_18</strain>
    </source>
</reference>
<dbReference type="Proteomes" id="UP000606991">
    <property type="component" value="Unassembled WGS sequence"/>
</dbReference>
<name>A0A934N7C7_9BACT</name>
<dbReference type="RefSeq" id="WP_337314334.1">
    <property type="nucleotide sequence ID" value="NZ_JAEKNS010000158.1"/>
</dbReference>
<proteinExistence type="predicted"/>
<accession>A0A934N7C7</accession>
<comment type="caution">
    <text evidence="2">The sequence shown here is derived from an EMBL/GenBank/DDBJ whole genome shotgun (WGS) entry which is preliminary data.</text>
</comment>
<evidence type="ECO:0000313" key="3">
    <source>
        <dbReference type="Proteomes" id="UP000606991"/>
    </source>
</evidence>
<protein>
    <submittedName>
        <fullName evidence="2">Uncharacterized protein</fullName>
    </submittedName>
</protein>
<feature type="compositionally biased region" description="Low complexity" evidence="1">
    <location>
        <begin position="35"/>
        <end position="50"/>
    </location>
</feature>
<dbReference type="EMBL" id="JAEKNS010000158">
    <property type="protein sequence ID" value="MBJ7596359.1"/>
    <property type="molecule type" value="Genomic_DNA"/>
</dbReference>